<dbReference type="EMBL" id="CP034543">
    <property type="protein sequence ID" value="AZQ42023.1"/>
    <property type="molecule type" value="Genomic_DNA"/>
</dbReference>
<dbReference type="NCBIfam" id="NF033529">
    <property type="entry name" value="transpos_ISLre2"/>
    <property type="match status" value="1"/>
</dbReference>
<proteinExistence type="inferred from homology"/>
<sequence length="450" mass="53250">MDLKVISEKELLSQFRADEPDKFYQFISSFEKYVAPIMRAKGYRRINESERTVAFLFGEVTFSRSRWTNGKRTRIPVDEKLGLKKHVRYAPELLFRISKLATFLPYRQVCKIIEMDYSIVISKDTVLKVVKLANKLLKAKERYRYLKDDNTVQKIKSNRIYVEGDGVMVKCNSGGDERKNMDLAHFVVHTGRKRVGPNRYELQNKKEIINSSHAKAKEELLDYLYNYFEITPDTVLISNSDNGKGYTCRIFIELKKALNIRRHEHFWDAYHLNEKIKSFFKPYPKDLQDVCFKAIQTHDKELLKTVFDTCEGLITDEEEMNQLLSFKQKLFRNFRYTKPATLRGLSDVNIGIMESQHRKITYRMKHHGMYWSEKGANTLSQMILLERKDELEELFFGRWKQEYEQYKSVVMSAGKLKTRSWQNPFTKTHGIAGHLMQRCEYKKASKNPYF</sequence>
<evidence type="ECO:0000313" key="3">
    <source>
        <dbReference type="Proteomes" id="UP000272924"/>
    </source>
</evidence>
<dbReference type="KEGG" id="spei:EHW89_05930"/>
<comment type="similarity">
    <text evidence="1">Belongs to the UPF0236 family.</text>
</comment>
<dbReference type="RefSeq" id="WP_020999733.1">
    <property type="nucleotide sequence ID" value="NZ_CP034543.1"/>
</dbReference>
<dbReference type="InterPro" id="IPR009620">
    <property type="entry name" value="UPF0236"/>
</dbReference>
<reference evidence="3" key="1">
    <citation type="submission" date="2018-12" db="EMBL/GenBank/DDBJ databases">
        <title>Genome sequencing of Streptococcus sp. KCOM 2412 (= ChDC F135).</title>
        <authorList>
            <person name="Kook J.-K."/>
            <person name="Park S.-N."/>
            <person name="Lim Y.K."/>
        </authorList>
    </citation>
    <scope>NUCLEOTIDE SEQUENCE [LARGE SCALE GENOMIC DNA]</scope>
    <source>
        <strain evidence="3">KCOM 2412</strain>
    </source>
</reference>
<dbReference type="Pfam" id="PF06782">
    <property type="entry name" value="UPF0236"/>
    <property type="match status" value="1"/>
</dbReference>
<protein>
    <submittedName>
        <fullName evidence="2">ISLre2 family transposase</fullName>
    </submittedName>
</protein>
<evidence type="ECO:0000313" key="2">
    <source>
        <dbReference type="EMBL" id="AZQ42023.1"/>
    </source>
</evidence>
<name>A0A3Q9F3R9_9STRE</name>
<organism evidence="2 3">
    <name type="scientific">Streptococcus periodonticum</name>
    <dbReference type="NCBI Taxonomy" id="2490633"/>
    <lineage>
        <taxon>Bacteria</taxon>
        <taxon>Bacillati</taxon>
        <taxon>Bacillota</taxon>
        <taxon>Bacilli</taxon>
        <taxon>Lactobacillales</taxon>
        <taxon>Streptococcaceae</taxon>
        <taxon>Streptococcus</taxon>
    </lineage>
</organism>
<keyword evidence="3" id="KW-1185">Reference proteome</keyword>
<accession>A0A3Q9F3R9</accession>
<gene>
    <name evidence="2" type="ORF">EHW89_05930</name>
</gene>
<evidence type="ECO:0000256" key="1">
    <source>
        <dbReference type="ARBA" id="ARBA00006539"/>
    </source>
</evidence>
<dbReference type="Proteomes" id="UP000272924">
    <property type="component" value="Chromosome"/>
</dbReference>
<dbReference type="AlphaFoldDB" id="A0A3Q9F3R9"/>